<name>A0A1L3MSV5_9BACI</name>
<evidence type="ECO:0000256" key="1">
    <source>
        <dbReference type="SAM" id="MobiDB-lite"/>
    </source>
</evidence>
<proteinExistence type="predicted"/>
<accession>A0A1L3MSV5</accession>
<organism evidence="2 3">
    <name type="scientific">Bacillus weihaiensis</name>
    <dbReference type="NCBI Taxonomy" id="1547283"/>
    <lineage>
        <taxon>Bacteria</taxon>
        <taxon>Bacillati</taxon>
        <taxon>Bacillota</taxon>
        <taxon>Bacilli</taxon>
        <taxon>Bacillales</taxon>
        <taxon>Bacillaceae</taxon>
        <taxon>Bacillus</taxon>
    </lineage>
</organism>
<protein>
    <submittedName>
        <fullName evidence="2">Uncharacterized protein</fullName>
    </submittedName>
</protein>
<dbReference type="OrthoDB" id="1807878at2"/>
<dbReference type="AlphaFoldDB" id="A0A1L3MSV5"/>
<dbReference type="RefSeq" id="WP_072580199.1">
    <property type="nucleotide sequence ID" value="NZ_CP016020.1"/>
</dbReference>
<feature type="region of interest" description="Disordered" evidence="1">
    <location>
        <begin position="186"/>
        <end position="205"/>
    </location>
</feature>
<dbReference type="EMBL" id="CP016020">
    <property type="protein sequence ID" value="APH05407.1"/>
    <property type="molecule type" value="Genomic_DNA"/>
</dbReference>
<dbReference type="Gene3D" id="1.25.40.10">
    <property type="entry name" value="Tetratricopeptide repeat domain"/>
    <property type="match status" value="2"/>
</dbReference>
<evidence type="ECO:0000313" key="3">
    <source>
        <dbReference type="Proteomes" id="UP000181936"/>
    </source>
</evidence>
<dbReference type="Proteomes" id="UP000181936">
    <property type="component" value="Chromosome"/>
</dbReference>
<dbReference type="KEGG" id="bwh:A9C19_11960"/>
<keyword evidence="3" id="KW-1185">Reference proteome</keyword>
<sequence>MGENKKRKKEIDKTLEENEDDLEPFDVALELYYRSIKGEKTASKAHTLFKSLLEEDPSNTEVMAYLGAVKMMLARDEVDLREKGKYANEGLKMMDVAVLKDPTNPLIRMLRANVAINLPENRFRRTQTAIEDFEYMISVHSENPSAIPSSLLIDVMKGLVKAYERVNKLDMARAYAEKVKEKDPDYQLPALNNSDQNKGKTVDINELPSTNPTLVEYYKQAVHGDEVALYHALNELNAIQKQKHENPIIQAYMTHCLAMKVANQATGYVELFMTAIKTSQTLDQLVSEYPELYEIRMIRALQSYRLPEFFFFRTSTAARDFQYLATQYEKDYRIFSVSQYEEILLLLGKSLVTLNMVEEAVESWNKLLQLSTESSTKKEAKELVDAFTSEDFHVSTTSDVKELYEKGKIIHRFGVLGNKKAAKQSVEIWELATKANPTCAIAKFYYAASLTLLGKFNEDPNDLFSQTIKGLKKLATALPKNNFELIDLYIKRAYIEFQLPDSFFHNNDKIIEDFEMICALYREHEGKIKLSKHKYLKILADLGTVYERKHFVHKAKEVWEILKKEDEEMIYQVFLQMKGVK</sequence>
<evidence type="ECO:0000313" key="2">
    <source>
        <dbReference type="EMBL" id="APH05407.1"/>
    </source>
</evidence>
<dbReference type="SUPFAM" id="SSF48452">
    <property type="entry name" value="TPR-like"/>
    <property type="match status" value="1"/>
</dbReference>
<reference evidence="2 3" key="1">
    <citation type="journal article" date="2016" name="Sci. Rep.">
        <title>Complete genome sequence and transcriptomic analysis of a novel marine strain Bacillus weihaiensis reveals the mechanism of brown algae degradation.</title>
        <authorList>
            <person name="Zhu Y."/>
            <person name="Chen P."/>
            <person name="Bao Y."/>
            <person name="Men Y."/>
            <person name="Zeng Y."/>
            <person name="Yang J."/>
            <person name="Sun J."/>
            <person name="Sun Y."/>
        </authorList>
    </citation>
    <scope>NUCLEOTIDE SEQUENCE [LARGE SCALE GENOMIC DNA]</scope>
    <source>
        <strain evidence="2 3">Alg07</strain>
    </source>
</reference>
<dbReference type="InterPro" id="IPR011990">
    <property type="entry name" value="TPR-like_helical_dom_sf"/>
</dbReference>
<dbReference type="STRING" id="1547283.A9C19_11960"/>
<gene>
    <name evidence="2" type="ORF">A9C19_11960</name>
</gene>